<evidence type="ECO:0000313" key="2">
    <source>
        <dbReference type="Proteomes" id="UP000290572"/>
    </source>
</evidence>
<gene>
    <name evidence="1" type="ORF">ROHU_021042</name>
</gene>
<sequence length="72" mass="8070">MEAEQNERQVSICPSQALKAGGQAARLSRSDLVYWPRGPRATPLPLAESTERRKEIKITGNLAEIEKIPWIL</sequence>
<name>A0A498MW58_LABRO</name>
<dbReference type="AlphaFoldDB" id="A0A498MW58"/>
<dbReference type="Proteomes" id="UP000290572">
    <property type="component" value="Unassembled WGS sequence"/>
</dbReference>
<evidence type="ECO:0000313" key="1">
    <source>
        <dbReference type="EMBL" id="RXN26108.1"/>
    </source>
</evidence>
<accession>A0A498MW58</accession>
<proteinExistence type="predicted"/>
<organism evidence="1 2">
    <name type="scientific">Labeo rohita</name>
    <name type="common">Indian major carp</name>
    <name type="synonym">Cyprinus rohita</name>
    <dbReference type="NCBI Taxonomy" id="84645"/>
    <lineage>
        <taxon>Eukaryota</taxon>
        <taxon>Metazoa</taxon>
        <taxon>Chordata</taxon>
        <taxon>Craniata</taxon>
        <taxon>Vertebrata</taxon>
        <taxon>Euteleostomi</taxon>
        <taxon>Actinopterygii</taxon>
        <taxon>Neopterygii</taxon>
        <taxon>Teleostei</taxon>
        <taxon>Ostariophysi</taxon>
        <taxon>Cypriniformes</taxon>
        <taxon>Cyprinidae</taxon>
        <taxon>Labeoninae</taxon>
        <taxon>Labeonini</taxon>
        <taxon>Labeo</taxon>
    </lineage>
</organism>
<reference evidence="1 2" key="1">
    <citation type="submission" date="2018-03" db="EMBL/GenBank/DDBJ databases">
        <title>Draft genome sequence of Rohu Carp (Labeo rohita).</title>
        <authorList>
            <person name="Das P."/>
            <person name="Kushwaha B."/>
            <person name="Joshi C.G."/>
            <person name="Kumar D."/>
            <person name="Nagpure N.S."/>
            <person name="Sahoo L."/>
            <person name="Das S.P."/>
            <person name="Bit A."/>
            <person name="Patnaik S."/>
            <person name="Meher P.K."/>
            <person name="Jayasankar P."/>
            <person name="Koringa P.G."/>
            <person name="Patel N.V."/>
            <person name="Hinsu A.T."/>
            <person name="Kumar R."/>
            <person name="Pandey M."/>
            <person name="Agarwal S."/>
            <person name="Srivastava S."/>
            <person name="Singh M."/>
            <person name="Iquebal M.A."/>
            <person name="Jaiswal S."/>
            <person name="Angadi U.B."/>
            <person name="Kumar N."/>
            <person name="Raza M."/>
            <person name="Shah T.M."/>
            <person name="Rai A."/>
            <person name="Jena J.K."/>
        </authorList>
    </citation>
    <scope>NUCLEOTIDE SEQUENCE [LARGE SCALE GENOMIC DNA]</scope>
    <source>
        <strain evidence="1">DASCIFA01</strain>
        <tissue evidence="1">Testis</tissue>
    </source>
</reference>
<comment type="caution">
    <text evidence="1">The sequence shown here is derived from an EMBL/GenBank/DDBJ whole genome shotgun (WGS) entry which is preliminary data.</text>
</comment>
<keyword evidence="2" id="KW-1185">Reference proteome</keyword>
<dbReference type="EMBL" id="QBIY01012243">
    <property type="protein sequence ID" value="RXN26108.1"/>
    <property type="molecule type" value="Genomic_DNA"/>
</dbReference>
<protein>
    <submittedName>
        <fullName evidence="1">Uncharacterized protein</fullName>
    </submittedName>
</protein>